<dbReference type="EMBL" id="LECT01000048">
    <property type="protein sequence ID" value="KLU01890.1"/>
    <property type="molecule type" value="Genomic_DNA"/>
</dbReference>
<keyword evidence="1" id="KW-1133">Transmembrane helix</keyword>
<protein>
    <submittedName>
        <fullName evidence="2">Uncharacterized protein</fullName>
    </submittedName>
</protein>
<reference evidence="2" key="1">
    <citation type="submission" date="2015-05" db="EMBL/GenBank/DDBJ databases">
        <title>Permanent draft genome of Rhodopirellula islandicus K833.</title>
        <authorList>
            <person name="Kizina J."/>
            <person name="Richter M."/>
            <person name="Glockner F.O."/>
            <person name="Harder J."/>
        </authorList>
    </citation>
    <scope>NUCLEOTIDE SEQUENCE [LARGE SCALE GENOMIC DNA]</scope>
    <source>
        <strain evidence="2">K833</strain>
    </source>
</reference>
<feature type="transmembrane region" description="Helical" evidence="1">
    <location>
        <begin position="6"/>
        <end position="24"/>
    </location>
</feature>
<dbReference type="PATRIC" id="fig|595434.4.peg.5772"/>
<evidence type="ECO:0000313" key="3">
    <source>
        <dbReference type="Proteomes" id="UP000036367"/>
    </source>
</evidence>
<gene>
    <name evidence="2" type="ORF">RISK_006074</name>
</gene>
<comment type="caution">
    <text evidence="2">The sequence shown here is derived from an EMBL/GenBank/DDBJ whole genome shotgun (WGS) entry which is preliminary data.</text>
</comment>
<organism evidence="2 3">
    <name type="scientific">Rhodopirellula islandica</name>
    <dbReference type="NCBI Taxonomy" id="595434"/>
    <lineage>
        <taxon>Bacteria</taxon>
        <taxon>Pseudomonadati</taxon>
        <taxon>Planctomycetota</taxon>
        <taxon>Planctomycetia</taxon>
        <taxon>Pirellulales</taxon>
        <taxon>Pirellulaceae</taxon>
        <taxon>Rhodopirellula</taxon>
    </lineage>
</organism>
<dbReference type="Proteomes" id="UP000036367">
    <property type="component" value="Unassembled WGS sequence"/>
</dbReference>
<keyword evidence="1" id="KW-0812">Transmembrane</keyword>
<name>A0A0J1B511_RHOIS</name>
<dbReference type="STRING" id="595434.RISK_006074"/>
<accession>A0A0J1B511</accession>
<keyword evidence="3" id="KW-1185">Reference proteome</keyword>
<evidence type="ECO:0000313" key="2">
    <source>
        <dbReference type="EMBL" id="KLU01890.1"/>
    </source>
</evidence>
<dbReference type="AlphaFoldDB" id="A0A0J1B511"/>
<proteinExistence type="predicted"/>
<sequence>MNQKYLFARIVFGPSVFFCRINLLHRSIGNATIRGSR</sequence>
<evidence type="ECO:0000256" key="1">
    <source>
        <dbReference type="SAM" id="Phobius"/>
    </source>
</evidence>
<keyword evidence="1" id="KW-0472">Membrane</keyword>